<keyword evidence="3 8" id="KW-0949">S-adenosyl-L-methionine</keyword>
<evidence type="ECO:0000256" key="11">
    <source>
        <dbReference type="PIRSR" id="PIRSR015894-3"/>
    </source>
</evidence>
<dbReference type="GO" id="GO:0005829">
    <property type="term" value="C:cytosol"/>
    <property type="evidence" value="ECO:0007669"/>
    <property type="project" value="TreeGrafter"/>
</dbReference>
<dbReference type="Gene3D" id="3.20.20.150">
    <property type="entry name" value="Divalent-metal-dependent TIM barrel enzymes"/>
    <property type="match status" value="1"/>
</dbReference>
<dbReference type="CDD" id="cd02440">
    <property type="entry name" value="AdoMet_MTases"/>
    <property type="match status" value="1"/>
</dbReference>
<dbReference type="GO" id="GO:0044020">
    <property type="term" value="F:histone H4R3 methyltransferase activity"/>
    <property type="evidence" value="ECO:0007669"/>
    <property type="project" value="UniProtKB-ARBA"/>
</dbReference>
<dbReference type="PIRSF" id="PIRSF015894">
    <property type="entry name" value="Skb1_MeTrfase"/>
    <property type="match status" value="1"/>
</dbReference>
<evidence type="ECO:0000259" key="13">
    <source>
        <dbReference type="Pfam" id="PF17285"/>
    </source>
</evidence>
<dbReference type="InterPro" id="IPR007857">
    <property type="entry name" value="Arg_MeTrfase_PRMT5"/>
</dbReference>
<feature type="active site" description="Proton donor/acceptor" evidence="9">
    <location>
        <position position="433"/>
    </location>
</feature>
<dbReference type="Pfam" id="PF17286">
    <property type="entry name" value="PRMT5_C"/>
    <property type="match status" value="1"/>
</dbReference>
<dbReference type="Proteomes" id="UP001187531">
    <property type="component" value="Unassembled WGS sequence"/>
</dbReference>
<evidence type="ECO:0000256" key="4">
    <source>
        <dbReference type="ARBA" id="ARBA00022853"/>
    </source>
</evidence>
<dbReference type="EMBL" id="JAVRJZ010000018">
    <property type="protein sequence ID" value="KAK2708332.1"/>
    <property type="molecule type" value="Genomic_DNA"/>
</dbReference>
<evidence type="ECO:0000256" key="1">
    <source>
        <dbReference type="ARBA" id="ARBA00022603"/>
    </source>
</evidence>
<sequence>MALHKARASVGLDVDAAPDLQAALLNAANLNYDFVVTNLVHPRYRQEFIEGKAKHRSCPFTRADLILSSQDWSSIVVGKLSNYINVDSICPSTRENYEQQLLQELAYASHLGIPAILLPLKGPKQTNLARTIYSKLTGSQSTEARYSVWMQVPMKSPKAISNCYRDTGNGENHEDEEEKAWENETWHWWNYFRQVADFNKKIGIALEISEDLPSHAAISRWLGEPIKAFLVPTYLFLTNKKGYPVLSKPHQQLVKNLFRIKAQGIITGSLRHTSMKHYQEYMEFLFKQSISHDPLKKFGQGYEDYLQYPLQPLMDNLESNTYEIFEKDPVKYREYQNAIRRALQDKSKEEKYDGKTLVVTVVGAGRGPLVRASLNAAAEAEVDIKVYAVEKNPNAVITLQLQEEEIWGDKVTVVSCDMREWNPTELTDILVSELLGSFGDNELSPECLDGAQRFLKPDGISIPCDYTSFLAPIHSPKLYNEVRSCREVDKPPHTPFEMPFVVQLHNKMDLASAQPLFKFEHPNLSTNIDNSRYKILQFQVESDATLHGLAGYFECTLYKDVMLSINPATHSEGMFSWFPILFPIKIPIQVHSGDVIEIHFWRKISRTHVWYEWCVASPSIVAVHNPNGRSYSIGL</sequence>
<dbReference type="Gene3D" id="2.70.160.11">
    <property type="entry name" value="Hnrnp arginine n-methyltransferase1"/>
    <property type="match status" value="1"/>
</dbReference>
<dbReference type="PANTHER" id="PTHR10738:SF0">
    <property type="entry name" value="PROTEIN ARGININE N-METHYLTRANSFERASE 5"/>
    <property type="match status" value="1"/>
</dbReference>
<comment type="similarity">
    <text evidence="8">Belongs to the class I-like SAM-binding methyltransferase superfamily.</text>
</comment>
<name>A0AA88HML1_ARTSF</name>
<dbReference type="GO" id="GO:0005634">
    <property type="term" value="C:nucleus"/>
    <property type="evidence" value="ECO:0007669"/>
    <property type="project" value="TreeGrafter"/>
</dbReference>
<feature type="domain" description="PRMT5 arginine-N-methyltransferase" evidence="12">
    <location>
        <begin position="296"/>
        <end position="462"/>
    </location>
</feature>
<protein>
    <recommendedName>
        <fullName evidence="8">Protein arginine N-methyltransferase</fullName>
    </recommendedName>
</protein>
<reference evidence="15" key="1">
    <citation type="submission" date="2023-07" db="EMBL/GenBank/DDBJ databases">
        <title>Chromosome-level genome assembly of Artemia franciscana.</title>
        <authorList>
            <person name="Jo E."/>
        </authorList>
    </citation>
    <scope>NUCLEOTIDE SEQUENCE</scope>
    <source>
        <tissue evidence="15">Whole body</tissue>
    </source>
</reference>
<dbReference type="GO" id="GO:0032259">
    <property type="term" value="P:methylation"/>
    <property type="evidence" value="ECO:0007669"/>
    <property type="project" value="UniProtKB-KW"/>
</dbReference>
<evidence type="ECO:0000256" key="9">
    <source>
        <dbReference type="PIRSR" id="PIRSR015894-1"/>
    </source>
</evidence>
<evidence type="ECO:0000256" key="7">
    <source>
        <dbReference type="ARBA" id="ARBA00048612"/>
    </source>
</evidence>
<dbReference type="FunFam" id="2.70.160.11:FF:000003">
    <property type="entry name" value="Protein arginine N-methyltransferase 5"/>
    <property type="match status" value="1"/>
</dbReference>
<dbReference type="FunFam" id="3.40.50.150:FF:000029">
    <property type="entry name" value="Protein arginine N-methyltransferase 5"/>
    <property type="match status" value="1"/>
</dbReference>
<feature type="domain" description="PRMT5 TIM barrel" evidence="13">
    <location>
        <begin position="31"/>
        <end position="287"/>
    </location>
</feature>
<evidence type="ECO:0000256" key="3">
    <source>
        <dbReference type="ARBA" id="ARBA00022691"/>
    </source>
</evidence>
<dbReference type="Pfam" id="PF17285">
    <property type="entry name" value="PRMT5_TIM"/>
    <property type="match status" value="1"/>
</dbReference>
<feature type="binding site" evidence="10">
    <location>
        <position position="390"/>
    </location>
    <ligand>
        <name>S-adenosyl-L-methionine</name>
        <dbReference type="ChEBI" id="CHEBI:59789"/>
    </ligand>
</feature>
<dbReference type="AlphaFoldDB" id="A0AA88HML1"/>
<dbReference type="FunFam" id="3.20.20.150:FF:000008">
    <property type="entry name" value="Protein arginine N-methyltransferase 5"/>
    <property type="match status" value="1"/>
</dbReference>
<feature type="binding site" evidence="10">
    <location>
        <position position="322"/>
    </location>
    <ligand>
        <name>S-adenosyl-L-methionine</name>
        <dbReference type="ChEBI" id="CHEBI:59789"/>
    </ligand>
</feature>
<keyword evidence="16" id="KW-1185">Reference proteome</keyword>
<organism evidence="15 16">
    <name type="scientific">Artemia franciscana</name>
    <name type="common">Brine shrimp</name>
    <name type="synonym">Artemia sanfranciscana</name>
    <dbReference type="NCBI Taxonomy" id="6661"/>
    <lineage>
        <taxon>Eukaryota</taxon>
        <taxon>Metazoa</taxon>
        <taxon>Ecdysozoa</taxon>
        <taxon>Arthropoda</taxon>
        <taxon>Crustacea</taxon>
        <taxon>Branchiopoda</taxon>
        <taxon>Anostraca</taxon>
        <taxon>Artemiidae</taxon>
        <taxon>Artemia</taxon>
    </lineage>
</organism>
<dbReference type="GO" id="GO:0035243">
    <property type="term" value="F:protein-arginine omega-N symmetric methyltransferase activity"/>
    <property type="evidence" value="ECO:0007669"/>
    <property type="project" value="UniProtKB-EC"/>
</dbReference>
<evidence type="ECO:0000259" key="12">
    <source>
        <dbReference type="Pfam" id="PF05185"/>
    </source>
</evidence>
<proteinExistence type="inferred from homology"/>
<feature type="site" description="Critical for specifying symmetric addition of methyl groups" evidence="11">
    <location>
        <position position="325"/>
    </location>
</feature>
<keyword evidence="2 8" id="KW-0808">Transferase</keyword>
<feature type="binding site" evidence="10">
    <location>
        <begin position="417"/>
        <end position="418"/>
    </location>
    <ligand>
        <name>S-adenosyl-L-methionine</name>
        <dbReference type="ChEBI" id="CHEBI:59789"/>
    </ligand>
</feature>
<comment type="catalytic activity">
    <reaction evidence="7">
        <text>L-arginyl-[protein] + 2 S-adenosyl-L-methionine = N(omega),N(omega)'-dimethyl-L-arginyl-[protein] + 2 S-adenosyl-L-homocysteine + 2 H(+)</text>
        <dbReference type="Rhea" id="RHEA:48108"/>
        <dbReference type="Rhea" id="RHEA-COMP:10532"/>
        <dbReference type="Rhea" id="RHEA-COMP:11992"/>
        <dbReference type="ChEBI" id="CHEBI:15378"/>
        <dbReference type="ChEBI" id="CHEBI:29965"/>
        <dbReference type="ChEBI" id="CHEBI:57856"/>
        <dbReference type="ChEBI" id="CHEBI:59789"/>
        <dbReference type="ChEBI" id="CHEBI:88221"/>
        <dbReference type="EC" id="2.1.1.320"/>
    </reaction>
</comment>
<dbReference type="InterPro" id="IPR025799">
    <property type="entry name" value="Arg_MeTrfase"/>
</dbReference>
<keyword evidence="6" id="KW-0804">Transcription</keyword>
<evidence type="ECO:0000256" key="2">
    <source>
        <dbReference type="ARBA" id="ARBA00022679"/>
    </source>
</evidence>
<accession>A0AA88HML1</accession>
<keyword evidence="1 8" id="KW-0489">Methyltransferase</keyword>
<evidence type="ECO:0000313" key="15">
    <source>
        <dbReference type="EMBL" id="KAK2708332.1"/>
    </source>
</evidence>
<dbReference type="Pfam" id="PF05185">
    <property type="entry name" value="PRMT5"/>
    <property type="match status" value="1"/>
</dbReference>
<evidence type="ECO:0000313" key="16">
    <source>
        <dbReference type="Proteomes" id="UP001187531"/>
    </source>
</evidence>
<dbReference type="GO" id="GO:0006355">
    <property type="term" value="P:regulation of DNA-templated transcription"/>
    <property type="evidence" value="ECO:0007669"/>
    <property type="project" value="TreeGrafter"/>
</dbReference>
<keyword evidence="4" id="KW-0156">Chromatin regulator</keyword>
<dbReference type="InterPro" id="IPR035248">
    <property type="entry name" value="PRMT5_C"/>
</dbReference>
<evidence type="ECO:0000256" key="10">
    <source>
        <dbReference type="PIRSR" id="PIRSR015894-2"/>
    </source>
</evidence>
<feature type="active site" description="Proton donor/acceptor" evidence="9">
    <location>
        <position position="442"/>
    </location>
</feature>
<dbReference type="InterPro" id="IPR035247">
    <property type="entry name" value="PRMT5_TIM"/>
</dbReference>
<evidence type="ECO:0000256" key="8">
    <source>
        <dbReference type="PIRNR" id="PIRNR015894"/>
    </source>
</evidence>
<dbReference type="PANTHER" id="PTHR10738">
    <property type="entry name" value="PROTEIN ARGININE N-METHYLTRANSFERASE 5"/>
    <property type="match status" value="1"/>
</dbReference>
<feature type="domain" description="PRMT5 oligomerisation" evidence="14">
    <location>
        <begin position="465"/>
        <end position="633"/>
    </location>
</feature>
<comment type="caution">
    <text evidence="15">The sequence shown here is derived from an EMBL/GenBank/DDBJ whole genome shotgun (WGS) entry which is preliminary data.</text>
</comment>
<dbReference type="Gene3D" id="3.40.50.150">
    <property type="entry name" value="Vaccinia Virus protein VP39"/>
    <property type="match status" value="1"/>
</dbReference>
<evidence type="ECO:0000256" key="6">
    <source>
        <dbReference type="ARBA" id="ARBA00023163"/>
    </source>
</evidence>
<dbReference type="InterPro" id="IPR035075">
    <property type="entry name" value="PRMT5"/>
</dbReference>
<dbReference type="SUPFAM" id="SSF53335">
    <property type="entry name" value="S-adenosyl-L-methionine-dependent methyltransferases"/>
    <property type="match status" value="1"/>
</dbReference>
<evidence type="ECO:0000256" key="5">
    <source>
        <dbReference type="ARBA" id="ARBA00023015"/>
    </source>
</evidence>
<evidence type="ECO:0000259" key="14">
    <source>
        <dbReference type="Pfam" id="PF17286"/>
    </source>
</evidence>
<keyword evidence="5" id="KW-0805">Transcription regulation</keyword>
<dbReference type="PROSITE" id="PS51678">
    <property type="entry name" value="SAM_MT_PRMT"/>
    <property type="match status" value="1"/>
</dbReference>
<gene>
    <name evidence="15" type="ORF">QYM36_014069</name>
</gene>
<feature type="binding site" evidence="10">
    <location>
        <begin position="331"/>
        <end position="332"/>
    </location>
    <ligand>
        <name>S-adenosyl-L-methionine</name>
        <dbReference type="ChEBI" id="CHEBI:59789"/>
    </ligand>
</feature>
<dbReference type="InterPro" id="IPR029063">
    <property type="entry name" value="SAM-dependent_MTases_sf"/>
</dbReference>